<proteinExistence type="predicted"/>
<evidence type="ECO:0000313" key="2">
    <source>
        <dbReference type="WBParaSite" id="JU765_v2.g11086.t1"/>
    </source>
</evidence>
<evidence type="ECO:0000313" key="1">
    <source>
        <dbReference type="Proteomes" id="UP000887576"/>
    </source>
</evidence>
<protein>
    <submittedName>
        <fullName evidence="2">Uncharacterized protein</fullName>
    </submittedName>
</protein>
<accession>A0AC34PYJ8</accession>
<dbReference type="WBParaSite" id="JU765_v2.g11086.t1">
    <property type="protein sequence ID" value="JU765_v2.g11086.t1"/>
    <property type="gene ID" value="JU765_v2.g11086"/>
</dbReference>
<organism evidence="1 2">
    <name type="scientific">Panagrolaimus sp. JU765</name>
    <dbReference type="NCBI Taxonomy" id="591449"/>
    <lineage>
        <taxon>Eukaryota</taxon>
        <taxon>Metazoa</taxon>
        <taxon>Ecdysozoa</taxon>
        <taxon>Nematoda</taxon>
        <taxon>Chromadorea</taxon>
        <taxon>Rhabditida</taxon>
        <taxon>Tylenchina</taxon>
        <taxon>Panagrolaimomorpha</taxon>
        <taxon>Panagrolaimoidea</taxon>
        <taxon>Panagrolaimidae</taxon>
        <taxon>Panagrolaimus</taxon>
    </lineage>
</organism>
<reference evidence="2" key="1">
    <citation type="submission" date="2022-11" db="UniProtKB">
        <authorList>
            <consortium name="WormBaseParasite"/>
        </authorList>
    </citation>
    <scope>IDENTIFICATION</scope>
</reference>
<name>A0AC34PYJ8_9BILA</name>
<sequence>MLNENRDLNLVEQDAKVQQLLAKLDDESRIKYELWISELKEIENERSQKLKDLMLRLTPESQQALTRILLVQQSETLTSEQKLKRLDELNKDLPDSVKNEIADQLERHIMLRKFLQSRSY</sequence>
<dbReference type="Proteomes" id="UP000887576">
    <property type="component" value="Unplaced"/>
</dbReference>